<keyword evidence="2" id="KW-1185">Reference proteome</keyword>
<proteinExistence type="predicted"/>
<evidence type="ECO:0000313" key="1">
    <source>
        <dbReference type="EMBL" id="KAI0063660.1"/>
    </source>
</evidence>
<sequence length="173" mass="19331">MEWPYDRIRDKSGRTALIQICDEKQILLFHAVIENPDVPKLGVNIRSDGMKLFGDFGILASNLIELGALAGQADERFAASYNRPIVALAKVVEFYLQRTLKKGPERASQWQDDLNPLQMTYAANDAHCSLMVYKKLIAVASETNRALSPDVYTRDLAKELASLSKAECALSER</sequence>
<dbReference type="Proteomes" id="UP000814140">
    <property type="component" value="Unassembled WGS sequence"/>
</dbReference>
<comment type="caution">
    <text evidence="1">The sequence shown here is derived from an EMBL/GenBank/DDBJ whole genome shotgun (WGS) entry which is preliminary data.</text>
</comment>
<reference evidence="1" key="2">
    <citation type="journal article" date="2022" name="New Phytol.">
        <title>Evolutionary transition to the ectomycorrhizal habit in the genomes of a hyperdiverse lineage of mushroom-forming fungi.</title>
        <authorList>
            <person name="Looney B."/>
            <person name="Miyauchi S."/>
            <person name="Morin E."/>
            <person name="Drula E."/>
            <person name="Courty P.E."/>
            <person name="Kohler A."/>
            <person name="Kuo A."/>
            <person name="LaButti K."/>
            <person name="Pangilinan J."/>
            <person name="Lipzen A."/>
            <person name="Riley R."/>
            <person name="Andreopoulos W."/>
            <person name="He G."/>
            <person name="Johnson J."/>
            <person name="Nolan M."/>
            <person name="Tritt A."/>
            <person name="Barry K.W."/>
            <person name="Grigoriev I.V."/>
            <person name="Nagy L.G."/>
            <person name="Hibbett D."/>
            <person name="Henrissat B."/>
            <person name="Matheny P.B."/>
            <person name="Labbe J."/>
            <person name="Martin F.M."/>
        </authorList>
    </citation>
    <scope>NUCLEOTIDE SEQUENCE</scope>
    <source>
        <strain evidence="1">HHB10654</strain>
    </source>
</reference>
<protein>
    <submittedName>
        <fullName evidence="1">Ribonuclease H-like protein</fullName>
    </submittedName>
</protein>
<accession>A0ACB8T6V4</accession>
<gene>
    <name evidence="1" type="ORF">BV25DRAFT_1837603</name>
</gene>
<name>A0ACB8T6V4_9AGAM</name>
<dbReference type="EMBL" id="MU277202">
    <property type="protein sequence ID" value="KAI0063660.1"/>
    <property type="molecule type" value="Genomic_DNA"/>
</dbReference>
<organism evidence="1 2">
    <name type="scientific">Artomyces pyxidatus</name>
    <dbReference type="NCBI Taxonomy" id="48021"/>
    <lineage>
        <taxon>Eukaryota</taxon>
        <taxon>Fungi</taxon>
        <taxon>Dikarya</taxon>
        <taxon>Basidiomycota</taxon>
        <taxon>Agaricomycotina</taxon>
        <taxon>Agaricomycetes</taxon>
        <taxon>Russulales</taxon>
        <taxon>Auriscalpiaceae</taxon>
        <taxon>Artomyces</taxon>
    </lineage>
</organism>
<evidence type="ECO:0000313" key="2">
    <source>
        <dbReference type="Proteomes" id="UP000814140"/>
    </source>
</evidence>
<reference evidence="1" key="1">
    <citation type="submission" date="2021-03" db="EMBL/GenBank/DDBJ databases">
        <authorList>
            <consortium name="DOE Joint Genome Institute"/>
            <person name="Ahrendt S."/>
            <person name="Looney B.P."/>
            <person name="Miyauchi S."/>
            <person name="Morin E."/>
            <person name="Drula E."/>
            <person name="Courty P.E."/>
            <person name="Chicoki N."/>
            <person name="Fauchery L."/>
            <person name="Kohler A."/>
            <person name="Kuo A."/>
            <person name="Labutti K."/>
            <person name="Pangilinan J."/>
            <person name="Lipzen A."/>
            <person name="Riley R."/>
            <person name="Andreopoulos W."/>
            <person name="He G."/>
            <person name="Johnson J."/>
            <person name="Barry K.W."/>
            <person name="Grigoriev I.V."/>
            <person name="Nagy L."/>
            <person name="Hibbett D."/>
            <person name="Henrissat B."/>
            <person name="Matheny P.B."/>
            <person name="Labbe J."/>
            <person name="Martin F."/>
        </authorList>
    </citation>
    <scope>NUCLEOTIDE SEQUENCE</scope>
    <source>
        <strain evidence="1">HHB10654</strain>
    </source>
</reference>